<dbReference type="OrthoDB" id="6058091at2759"/>
<keyword evidence="2" id="KW-1185">Reference proteome</keyword>
<accession>A0A6J8B6Z7</accession>
<evidence type="ECO:0000313" key="2">
    <source>
        <dbReference type="Proteomes" id="UP000507470"/>
    </source>
</evidence>
<organism evidence="1 2">
    <name type="scientific">Mytilus coruscus</name>
    <name type="common">Sea mussel</name>
    <dbReference type="NCBI Taxonomy" id="42192"/>
    <lineage>
        <taxon>Eukaryota</taxon>
        <taxon>Metazoa</taxon>
        <taxon>Spiralia</taxon>
        <taxon>Lophotrochozoa</taxon>
        <taxon>Mollusca</taxon>
        <taxon>Bivalvia</taxon>
        <taxon>Autobranchia</taxon>
        <taxon>Pteriomorphia</taxon>
        <taxon>Mytilida</taxon>
        <taxon>Mytiloidea</taxon>
        <taxon>Mytilidae</taxon>
        <taxon>Mytilinae</taxon>
        <taxon>Mytilus</taxon>
    </lineage>
</organism>
<protein>
    <recommendedName>
        <fullName evidence="3">Endonuclease/exonuclease/phosphatase domain-containing protein</fullName>
    </recommendedName>
</protein>
<dbReference type="SUPFAM" id="SSF56219">
    <property type="entry name" value="DNase I-like"/>
    <property type="match status" value="1"/>
</dbReference>
<sequence>MEEVLIKHFQDQGKPSSINNAFMIDIESQLKLLENNIDFKAETDAQYLVQKFTTMGEKYNIYCFKWFRLLFIFVTTPVLSYPELECPPHTEWKFRAVSKCNISEGYHCLFNENTNEFEEFCDTRSYNDPAGHKLVLVGDLDRRDCEGTRYQPFSFSTNGMSSCIFEKTYCREEGQVIHTDGTVDSDRQCRCDYTRSYAFIIKPKQSCYCVPSKEDCSCYKKPCPLGFIMTPDYECINKTVWTGKFTCALIHSIGSKDMTRKTMIDYIFIPEFFCNGFTNLEVRNDCPFNVSDHYPVLIFLDMNLLCNTSNKFHLYRKVLMWSRCDEWEKKYYQTELDKLLNFEVLPLNSGEINENYIEHINSNIVNVVHIAANSCIPTGKFRHYLKPYWKSNSLDYYHNEQRQARKTWLSTGQARNNDNIFYKQYKDKKREFRKHKRNAERLWESEKFADVQKSSRNGHRTILSCKVKA</sequence>
<evidence type="ECO:0000313" key="1">
    <source>
        <dbReference type="EMBL" id="CAC5378794.1"/>
    </source>
</evidence>
<name>A0A6J8B6Z7_MYTCO</name>
<reference evidence="1 2" key="1">
    <citation type="submission" date="2020-06" db="EMBL/GenBank/DDBJ databases">
        <authorList>
            <person name="Li R."/>
            <person name="Bekaert M."/>
        </authorList>
    </citation>
    <scope>NUCLEOTIDE SEQUENCE [LARGE SCALE GENOMIC DNA]</scope>
    <source>
        <strain evidence="2">wild</strain>
    </source>
</reference>
<gene>
    <name evidence="1" type="ORF">MCOR_14935</name>
</gene>
<dbReference type="Proteomes" id="UP000507470">
    <property type="component" value="Unassembled WGS sequence"/>
</dbReference>
<proteinExistence type="predicted"/>
<evidence type="ECO:0008006" key="3">
    <source>
        <dbReference type="Google" id="ProtNLM"/>
    </source>
</evidence>
<dbReference type="AlphaFoldDB" id="A0A6J8B6Z7"/>
<dbReference type="InterPro" id="IPR036691">
    <property type="entry name" value="Endo/exonu/phosph_ase_sf"/>
</dbReference>
<dbReference type="EMBL" id="CACVKT020002592">
    <property type="protein sequence ID" value="CAC5378794.1"/>
    <property type="molecule type" value="Genomic_DNA"/>
</dbReference>